<proteinExistence type="predicted"/>
<dbReference type="Pfam" id="PF01883">
    <property type="entry name" value="FeS_assembly_P"/>
    <property type="match status" value="1"/>
</dbReference>
<protein>
    <submittedName>
        <fullName evidence="2">Iron-sulfur cluster assembly protein</fullName>
    </submittedName>
</protein>
<dbReference type="SUPFAM" id="SSF117916">
    <property type="entry name" value="Fe-S cluster assembly (FSCA) domain-like"/>
    <property type="match status" value="1"/>
</dbReference>
<dbReference type="EMBL" id="BAAAYK010000038">
    <property type="protein sequence ID" value="GAA3365435.1"/>
    <property type="molecule type" value="Genomic_DNA"/>
</dbReference>
<comment type="caution">
    <text evidence="2">The sequence shown here is derived from an EMBL/GenBank/DDBJ whole genome shotgun (WGS) entry which is preliminary data.</text>
</comment>
<evidence type="ECO:0000259" key="1">
    <source>
        <dbReference type="Pfam" id="PF01883"/>
    </source>
</evidence>
<dbReference type="Gene3D" id="3.30.300.130">
    <property type="entry name" value="Fe-S cluster assembly (FSCA)"/>
    <property type="match status" value="1"/>
</dbReference>
<gene>
    <name evidence="2" type="ORF">GCM10020366_65330</name>
</gene>
<evidence type="ECO:0000313" key="3">
    <source>
        <dbReference type="Proteomes" id="UP001500483"/>
    </source>
</evidence>
<dbReference type="RefSeq" id="WP_258343512.1">
    <property type="nucleotide sequence ID" value="NZ_BAAAYK010000038.1"/>
</dbReference>
<dbReference type="InterPro" id="IPR002744">
    <property type="entry name" value="MIP18-like"/>
</dbReference>
<organism evidence="2 3">
    <name type="scientific">Saccharopolyspora gregorii</name>
    <dbReference type="NCBI Taxonomy" id="33914"/>
    <lineage>
        <taxon>Bacteria</taxon>
        <taxon>Bacillati</taxon>
        <taxon>Actinomycetota</taxon>
        <taxon>Actinomycetes</taxon>
        <taxon>Pseudonocardiales</taxon>
        <taxon>Pseudonocardiaceae</taxon>
        <taxon>Saccharopolyspora</taxon>
    </lineage>
</organism>
<sequence length="236" mass="25786">MTTAVNLETEVWRALDAVLDPELDQPVTDLEFVSRVAVDRSDVQVDLRLPTYFCAPNFAYLMVADAHDAVAELPWVRRVRVRLLDHFASEEINAGVAAGDGFDAAFPGLAAGELEELRTTFLRKAHLAYQEQVAQQLLRSGTGLEQLVQVRLGNLPPSQALDRLRRRRDQLGLPSGPDAPLLVDDDGAPVPVEGLSARLRFARTTRVSIEGNAGWCRGLLDTRYGPGGGTARPGLH</sequence>
<dbReference type="InterPro" id="IPR034904">
    <property type="entry name" value="FSCA_dom_sf"/>
</dbReference>
<name>A0ABP6S1A7_9PSEU</name>
<reference evidence="3" key="1">
    <citation type="journal article" date="2019" name="Int. J. Syst. Evol. Microbiol.">
        <title>The Global Catalogue of Microorganisms (GCM) 10K type strain sequencing project: providing services to taxonomists for standard genome sequencing and annotation.</title>
        <authorList>
            <consortium name="The Broad Institute Genomics Platform"/>
            <consortium name="The Broad Institute Genome Sequencing Center for Infectious Disease"/>
            <person name="Wu L."/>
            <person name="Ma J."/>
        </authorList>
    </citation>
    <scope>NUCLEOTIDE SEQUENCE [LARGE SCALE GENOMIC DNA]</scope>
    <source>
        <strain evidence="3">JCM 9687</strain>
    </source>
</reference>
<keyword evidence="3" id="KW-1185">Reference proteome</keyword>
<dbReference type="Proteomes" id="UP001500483">
    <property type="component" value="Unassembled WGS sequence"/>
</dbReference>
<evidence type="ECO:0000313" key="2">
    <source>
        <dbReference type="EMBL" id="GAA3365435.1"/>
    </source>
</evidence>
<accession>A0ABP6S1A7</accession>
<feature type="domain" description="MIP18 family-like" evidence="1">
    <location>
        <begin position="8"/>
        <end position="81"/>
    </location>
</feature>